<feature type="transmembrane region" description="Helical" evidence="5">
    <location>
        <begin position="73"/>
        <end position="98"/>
    </location>
</feature>
<dbReference type="RefSeq" id="WP_191159026.1">
    <property type="nucleotide sequence ID" value="NZ_JACXAI010000018.1"/>
</dbReference>
<evidence type="ECO:0000256" key="4">
    <source>
        <dbReference type="ARBA" id="ARBA00023136"/>
    </source>
</evidence>
<feature type="transmembrane region" description="Helical" evidence="5">
    <location>
        <begin position="6"/>
        <end position="30"/>
    </location>
</feature>
<comment type="caution">
    <text evidence="6">The sequence shown here is derived from an EMBL/GenBank/DDBJ whole genome shotgun (WGS) entry which is preliminary data.</text>
</comment>
<accession>A0A926NH23</accession>
<organism evidence="6 7">
    <name type="scientific">Metabacillus arenae</name>
    <dbReference type="NCBI Taxonomy" id="2771434"/>
    <lineage>
        <taxon>Bacteria</taxon>
        <taxon>Bacillati</taxon>
        <taxon>Bacillota</taxon>
        <taxon>Bacilli</taxon>
        <taxon>Bacillales</taxon>
        <taxon>Bacillaceae</taxon>
        <taxon>Metabacillus</taxon>
    </lineage>
</organism>
<keyword evidence="7" id="KW-1185">Reference proteome</keyword>
<proteinExistence type="predicted"/>
<keyword evidence="4 5" id="KW-0472">Membrane</keyword>
<dbReference type="Pfam" id="PF09685">
    <property type="entry name" value="MamF_MmsF"/>
    <property type="match status" value="1"/>
</dbReference>
<reference evidence="6" key="1">
    <citation type="submission" date="2020-09" db="EMBL/GenBank/DDBJ databases">
        <title>A novel bacterium of genus Bacillus, isolated from South China Sea.</title>
        <authorList>
            <person name="Huang H."/>
            <person name="Mo K."/>
            <person name="Hu Y."/>
        </authorList>
    </citation>
    <scope>NUCLEOTIDE SEQUENCE</scope>
    <source>
        <strain evidence="6">IB182487</strain>
    </source>
</reference>
<evidence type="ECO:0000313" key="7">
    <source>
        <dbReference type="Proteomes" id="UP000626844"/>
    </source>
</evidence>
<sequence length="107" mass="11751">MTTNKVISSLCYFSVFFAPFLFPLVVYFVVDEKQVKNDAKSSFLSHIVPIISIIVLMVVPILIASFLNGPEGLIVGSIIVVYVLVVIINIAVIVWNVIKGIKVLKTA</sequence>
<name>A0A926NH23_9BACI</name>
<protein>
    <submittedName>
        <fullName evidence="6">DUF4870 domain-containing protein</fullName>
    </submittedName>
</protein>
<dbReference type="AlphaFoldDB" id="A0A926NH23"/>
<feature type="transmembrane region" description="Helical" evidence="5">
    <location>
        <begin position="42"/>
        <end position="67"/>
    </location>
</feature>
<dbReference type="EMBL" id="JACXAI010000018">
    <property type="protein sequence ID" value="MBD1381429.1"/>
    <property type="molecule type" value="Genomic_DNA"/>
</dbReference>
<keyword evidence="3 5" id="KW-1133">Transmembrane helix</keyword>
<dbReference type="InterPro" id="IPR019109">
    <property type="entry name" value="MamF_MmsF"/>
</dbReference>
<evidence type="ECO:0000313" key="6">
    <source>
        <dbReference type="EMBL" id="MBD1381429.1"/>
    </source>
</evidence>
<evidence type="ECO:0000256" key="1">
    <source>
        <dbReference type="ARBA" id="ARBA00004141"/>
    </source>
</evidence>
<evidence type="ECO:0000256" key="2">
    <source>
        <dbReference type="ARBA" id="ARBA00022692"/>
    </source>
</evidence>
<evidence type="ECO:0000256" key="3">
    <source>
        <dbReference type="ARBA" id="ARBA00022989"/>
    </source>
</evidence>
<gene>
    <name evidence="6" type="ORF">IC621_14415</name>
</gene>
<keyword evidence="2 5" id="KW-0812">Transmembrane</keyword>
<comment type="subcellular location">
    <subcellularLocation>
        <location evidence="1">Membrane</location>
        <topology evidence="1">Multi-pass membrane protein</topology>
    </subcellularLocation>
</comment>
<dbReference type="Proteomes" id="UP000626844">
    <property type="component" value="Unassembled WGS sequence"/>
</dbReference>
<evidence type="ECO:0000256" key="5">
    <source>
        <dbReference type="SAM" id="Phobius"/>
    </source>
</evidence>